<name>A0ABW8RMN3_9BACI</name>
<protein>
    <submittedName>
        <fullName evidence="5">Fructoselysine 6-kinase</fullName>
        <ecNumber evidence="5">2.7.1.218</ecNumber>
    </submittedName>
</protein>
<dbReference type="Pfam" id="PF00294">
    <property type="entry name" value="PfkB"/>
    <property type="match status" value="1"/>
</dbReference>
<dbReference type="PANTHER" id="PTHR43320:SF3">
    <property type="entry name" value="CARBOHYDRATE KINASE PFKB DOMAIN-CONTAINING PROTEIN"/>
    <property type="match status" value="1"/>
</dbReference>
<dbReference type="InterPro" id="IPR002173">
    <property type="entry name" value="Carboh/pur_kinase_PfkB_CS"/>
</dbReference>
<dbReference type="PROSITE" id="PS00584">
    <property type="entry name" value="PFKB_KINASES_2"/>
    <property type="match status" value="1"/>
</dbReference>
<evidence type="ECO:0000256" key="3">
    <source>
        <dbReference type="ARBA" id="ARBA00022777"/>
    </source>
</evidence>
<evidence type="ECO:0000256" key="1">
    <source>
        <dbReference type="ARBA" id="ARBA00010688"/>
    </source>
</evidence>
<organism evidence="5 6">
    <name type="scientific">Bacillus salipaludis</name>
    <dbReference type="NCBI Taxonomy" id="2547811"/>
    <lineage>
        <taxon>Bacteria</taxon>
        <taxon>Bacillati</taxon>
        <taxon>Bacillota</taxon>
        <taxon>Bacilli</taxon>
        <taxon>Bacillales</taxon>
        <taxon>Bacillaceae</taxon>
        <taxon>Bacillus</taxon>
    </lineage>
</organism>
<dbReference type="InterPro" id="IPR011611">
    <property type="entry name" value="PfkB_dom"/>
</dbReference>
<dbReference type="InterPro" id="IPR029056">
    <property type="entry name" value="Ribokinase-like"/>
</dbReference>
<evidence type="ECO:0000313" key="6">
    <source>
        <dbReference type="Proteomes" id="UP001623041"/>
    </source>
</evidence>
<dbReference type="PANTHER" id="PTHR43320">
    <property type="entry name" value="SUGAR KINASE"/>
    <property type="match status" value="1"/>
</dbReference>
<dbReference type="EMBL" id="JBJHQH010000017">
    <property type="protein sequence ID" value="MFK9093822.1"/>
    <property type="molecule type" value="Genomic_DNA"/>
</dbReference>
<comment type="similarity">
    <text evidence="1">Belongs to the carbohydrate kinase PfkB family.</text>
</comment>
<feature type="domain" description="Carbohydrate kinase PfkB" evidence="4">
    <location>
        <begin position="19"/>
        <end position="257"/>
    </location>
</feature>
<dbReference type="InterPro" id="IPR052700">
    <property type="entry name" value="Carb_kinase_PfkB-like"/>
</dbReference>
<dbReference type="EC" id="2.7.1.218" evidence="5"/>
<proteinExistence type="inferred from homology"/>
<evidence type="ECO:0000259" key="4">
    <source>
        <dbReference type="Pfam" id="PF00294"/>
    </source>
</evidence>
<dbReference type="Gene3D" id="3.40.1190.20">
    <property type="match status" value="1"/>
</dbReference>
<dbReference type="NCBIfam" id="NF007321">
    <property type="entry name" value="PRK09813.1"/>
    <property type="match status" value="1"/>
</dbReference>
<reference evidence="5 6" key="1">
    <citation type="submission" date="2024-11" db="EMBL/GenBank/DDBJ databases">
        <authorList>
            <person name="Lucas J.A."/>
        </authorList>
    </citation>
    <scope>NUCLEOTIDE SEQUENCE [LARGE SCALE GENOMIC DNA]</scope>
    <source>
        <strain evidence="5 6">Z 5.4</strain>
    </source>
</reference>
<keyword evidence="2 5" id="KW-0808">Transferase</keyword>
<accession>A0ABW8RMN3</accession>
<evidence type="ECO:0000313" key="5">
    <source>
        <dbReference type="EMBL" id="MFK9093822.1"/>
    </source>
</evidence>
<keyword evidence="6" id="KW-1185">Reference proteome</keyword>
<keyword evidence="3" id="KW-0418">Kinase</keyword>
<dbReference type="RefSeq" id="WP_406582321.1">
    <property type="nucleotide sequence ID" value="NZ_JBJHQH010000017.1"/>
</dbReference>
<dbReference type="Proteomes" id="UP001623041">
    <property type="component" value="Unassembled WGS sequence"/>
</dbReference>
<evidence type="ECO:0000256" key="2">
    <source>
        <dbReference type="ARBA" id="ARBA00022679"/>
    </source>
</evidence>
<gene>
    <name evidence="5" type="primary">frlD</name>
    <name evidence="5" type="ORF">ACJEBI_20370</name>
</gene>
<comment type="caution">
    <text evidence="5">The sequence shown here is derived from an EMBL/GenBank/DDBJ whole genome shotgun (WGS) entry which is preliminary data.</text>
</comment>
<dbReference type="GO" id="GO:0016740">
    <property type="term" value="F:transferase activity"/>
    <property type="evidence" value="ECO:0007669"/>
    <property type="project" value="UniProtKB-KW"/>
</dbReference>
<sequence length="273" mass="30117">MKFAALGDNCIDFYERLNKKYPTGNVVNTGVNMQLLGIETSIISTTGNDKNGEWMIQTLRNEGIDISHLKVGNGPTAVTYMDLDGLDRVHGHYEEGVLENIVFDNEDIRFAAGHDLVHTALWGKAEDALPKLKEKGVAISFDYADRLDHPLVEQTLPYVDYGFFSYKNSRDPYIEQYLKDKTDRGMKIAIATFGEKGSLAYDGEKYYVGSIYPAEVVNTVGAGDSFIAGFLFGVLNGNSIPYSLDKGAKVAAVVVSVFEPWVKQKSSIAKMGD</sequence>
<dbReference type="SUPFAM" id="SSF53613">
    <property type="entry name" value="Ribokinase-like"/>
    <property type="match status" value="1"/>
</dbReference>